<keyword evidence="2" id="KW-1185">Reference proteome</keyword>
<dbReference type="Proteomes" id="UP001207742">
    <property type="component" value="Unassembled WGS sequence"/>
</dbReference>
<comment type="caution">
    <text evidence="1">The sequence shown here is derived from an EMBL/GenBank/DDBJ whole genome shotgun (WGS) entry which is preliminary data.</text>
</comment>
<reference evidence="1 2" key="1">
    <citation type="submission" date="2022-10" db="EMBL/GenBank/DDBJ databases">
        <title>Chitinophaga nivalis PC15 sp. nov., isolated from Pyeongchang county, South Korea.</title>
        <authorList>
            <person name="Trinh H.N."/>
        </authorList>
    </citation>
    <scope>NUCLEOTIDE SEQUENCE [LARGE SCALE GENOMIC DNA]</scope>
    <source>
        <strain evidence="1 2">PC14</strain>
    </source>
</reference>
<accession>A0ABT3IGV7</accession>
<proteinExistence type="predicted"/>
<sequence>MKKRNDRVINKRITLNKIAIVTLNKAEKNSIVGRRLLDPQVGPSSWPPCDVSNTKRCEETY</sequence>
<dbReference type="RefSeq" id="WP_264728241.1">
    <property type="nucleotide sequence ID" value="NZ_JAPDNR010000001.1"/>
</dbReference>
<organism evidence="1 2">
    <name type="scientific">Chitinophaga nivalis</name>
    <dbReference type="NCBI Taxonomy" id="2991709"/>
    <lineage>
        <taxon>Bacteria</taxon>
        <taxon>Pseudomonadati</taxon>
        <taxon>Bacteroidota</taxon>
        <taxon>Chitinophagia</taxon>
        <taxon>Chitinophagales</taxon>
        <taxon>Chitinophagaceae</taxon>
        <taxon>Chitinophaga</taxon>
    </lineage>
</organism>
<name>A0ABT3IGV7_9BACT</name>
<protein>
    <submittedName>
        <fullName evidence="1">Class I lanthipeptide</fullName>
    </submittedName>
</protein>
<dbReference type="NCBIfam" id="NF038153">
    <property type="entry name" value="lant_leader_L1a"/>
    <property type="match status" value="1"/>
</dbReference>
<dbReference type="EMBL" id="JAPDNS010000001">
    <property type="protein sequence ID" value="MCW3483181.1"/>
    <property type="molecule type" value="Genomic_DNA"/>
</dbReference>
<evidence type="ECO:0000313" key="2">
    <source>
        <dbReference type="Proteomes" id="UP001207742"/>
    </source>
</evidence>
<dbReference type="InterPro" id="IPR058238">
    <property type="entry name" value="Lant_leader_dom"/>
</dbReference>
<evidence type="ECO:0000313" key="1">
    <source>
        <dbReference type="EMBL" id="MCW3483181.1"/>
    </source>
</evidence>
<gene>
    <name evidence="1" type="ORF">OL497_04715</name>
</gene>